<accession>A0A0F8Y5F8</accession>
<evidence type="ECO:0000313" key="1">
    <source>
        <dbReference type="EMBL" id="KKK49379.1"/>
    </source>
</evidence>
<organism evidence="1">
    <name type="scientific">marine sediment metagenome</name>
    <dbReference type="NCBI Taxonomy" id="412755"/>
    <lineage>
        <taxon>unclassified sequences</taxon>
        <taxon>metagenomes</taxon>
        <taxon>ecological metagenomes</taxon>
    </lineage>
</organism>
<gene>
    <name evidence="1" type="ORF">LCGC14_3135660</name>
</gene>
<protein>
    <submittedName>
        <fullName evidence="1">Uncharacterized protein</fullName>
    </submittedName>
</protein>
<sequence length="44" mass="4878">DKHIANHIDSDANNDGIADDPQRDFVIVVQADIDQCDTLIETNL</sequence>
<name>A0A0F8Y5F8_9ZZZZ</name>
<comment type="caution">
    <text evidence="1">The sequence shown here is derived from an EMBL/GenBank/DDBJ whole genome shotgun (WGS) entry which is preliminary data.</text>
</comment>
<proteinExistence type="predicted"/>
<feature type="non-terminal residue" evidence="1">
    <location>
        <position position="1"/>
    </location>
</feature>
<reference evidence="1" key="1">
    <citation type="journal article" date="2015" name="Nature">
        <title>Complex archaea that bridge the gap between prokaryotes and eukaryotes.</title>
        <authorList>
            <person name="Spang A."/>
            <person name="Saw J.H."/>
            <person name="Jorgensen S.L."/>
            <person name="Zaremba-Niedzwiedzka K."/>
            <person name="Martijn J."/>
            <person name="Lind A.E."/>
            <person name="van Eijk R."/>
            <person name="Schleper C."/>
            <person name="Guy L."/>
            <person name="Ettema T.J."/>
        </authorList>
    </citation>
    <scope>NUCLEOTIDE SEQUENCE</scope>
</reference>
<dbReference type="AlphaFoldDB" id="A0A0F8Y5F8"/>
<dbReference type="EMBL" id="LAZR01068579">
    <property type="protein sequence ID" value="KKK49379.1"/>
    <property type="molecule type" value="Genomic_DNA"/>
</dbReference>